<organism evidence="1 2">
    <name type="scientific">Nelumbo nucifera</name>
    <name type="common">Sacred lotus</name>
    <dbReference type="NCBI Taxonomy" id="4432"/>
    <lineage>
        <taxon>Eukaryota</taxon>
        <taxon>Viridiplantae</taxon>
        <taxon>Streptophyta</taxon>
        <taxon>Embryophyta</taxon>
        <taxon>Tracheophyta</taxon>
        <taxon>Spermatophyta</taxon>
        <taxon>Magnoliopsida</taxon>
        <taxon>Proteales</taxon>
        <taxon>Nelumbonaceae</taxon>
        <taxon>Nelumbo</taxon>
    </lineage>
</organism>
<gene>
    <name evidence="1" type="ORF">HUJ06_008802</name>
</gene>
<name>A0A822Z389_NELNU</name>
<protein>
    <submittedName>
        <fullName evidence="1">Uncharacterized protein</fullName>
    </submittedName>
</protein>
<evidence type="ECO:0000313" key="1">
    <source>
        <dbReference type="EMBL" id="DAD38161.1"/>
    </source>
</evidence>
<dbReference type="EMBL" id="DUZY01000004">
    <property type="protein sequence ID" value="DAD38161.1"/>
    <property type="molecule type" value="Genomic_DNA"/>
</dbReference>
<comment type="caution">
    <text evidence="1">The sequence shown here is derived from an EMBL/GenBank/DDBJ whole genome shotgun (WGS) entry which is preliminary data.</text>
</comment>
<accession>A0A822Z389</accession>
<keyword evidence="2" id="KW-1185">Reference proteome</keyword>
<proteinExistence type="predicted"/>
<dbReference type="Proteomes" id="UP000607653">
    <property type="component" value="Unassembled WGS sequence"/>
</dbReference>
<dbReference type="AlphaFoldDB" id="A0A822Z389"/>
<evidence type="ECO:0000313" key="2">
    <source>
        <dbReference type="Proteomes" id="UP000607653"/>
    </source>
</evidence>
<sequence>MGGTKSSERLFSPNDVHEDGIQFQASRSSSNHFGPELEMVPKQIRLTDLKAIDGDVFTGSVFLTSPFRVLSLSLPSSPKRMHL</sequence>
<reference evidence="1 2" key="1">
    <citation type="journal article" date="2020" name="Mol. Biol. Evol.">
        <title>Distinct Expression and Methylation Patterns for Genes with Different Fates following a Single Whole-Genome Duplication in Flowering Plants.</title>
        <authorList>
            <person name="Shi T."/>
            <person name="Rahmani R.S."/>
            <person name="Gugger P.F."/>
            <person name="Wang M."/>
            <person name="Li H."/>
            <person name="Zhang Y."/>
            <person name="Li Z."/>
            <person name="Wang Q."/>
            <person name="Van de Peer Y."/>
            <person name="Marchal K."/>
            <person name="Chen J."/>
        </authorList>
    </citation>
    <scope>NUCLEOTIDE SEQUENCE [LARGE SCALE GENOMIC DNA]</scope>
    <source>
        <tissue evidence="1">Leaf</tissue>
    </source>
</reference>